<sequence>MKMLQRLKREMESADKITEIALNCAIRKAVQHFETYTYPERPILATEHHVCMGVAKRHKLLASKLRHYYHQLK</sequence>
<organism evidence="1 2">
    <name type="scientific">Pantoea phage vB_PagS_Vid5</name>
    <dbReference type="NCBI Taxonomy" id="2099652"/>
    <lineage>
        <taxon>Viruses</taxon>
        <taxon>Duplodnaviria</taxon>
        <taxon>Heunggongvirae</taxon>
        <taxon>Uroviricota</taxon>
        <taxon>Caudoviricetes</taxon>
        <taxon>Vidquintavirus</taxon>
        <taxon>Vidquintavirus Vid5</taxon>
    </lineage>
</organism>
<gene>
    <name evidence="1" type="ORF">Vid5_gp72</name>
</gene>
<name>A0A2P1CKP3_9CAUD</name>
<reference evidence="1 2" key="1">
    <citation type="submission" date="2018-02" db="EMBL/GenBank/DDBJ databases">
        <title>Complete genome sequence of Pantoea phage vB_PagS_Vid5.</title>
        <authorList>
            <person name="Truncaite L."/>
            <person name="Simoliunas E."/>
            <person name="Meskys R."/>
        </authorList>
    </citation>
    <scope>NUCLEOTIDE SEQUENCE [LARGE SCALE GENOMIC DNA]</scope>
</reference>
<protein>
    <submittedName>
        <fullName evidence="1">Uncharacterized protein</fullName>
    </submittedName>
</protein>
<accession>A0A2P1CKP3</accession>
<dbReference type="EMBL" id="MG948468">
    <property type="protein sequence ID" value="AVJ51827.1"/>
    <property type="molecule type" value="Genomic_DNA"/>
</dbReference>
<proteinExistence type="predicted"/>
<keyword evidence="2" id="KW-1185">Reference proteome</keyword>
<evidence type="ECO:0000313" key="1">
    <source>
        <dbReference type="EMBL" id="AVJ51827.1"/>
    </source>
</evidence>
<evidence type="ECO:0000313" key="2">
    <source>
        <dbReference type="Proteomes" id="UP000241629"/>
    </source>
</evidence>
<dbReference type="Proteomes" id="UP000241629">
    <property type="component" value="Segment"/>
</dbReference>